<evidence type="ECO:0000313" key="1">
    <source>
        <dbReference type="EMBL" id="KII62169.1"/>
    </source>
</evidence>
<accession>A0A0C2MCZ6</accession>
<dbReference type="EMBL" id="JWZT01005098">
    <property type="protein sequence ID" value="KII62169.1"/>
    <property type="molecule type" value="Genomic_DNA"/>
</dbReference>
<protein>
    <submittedName>
        <fullName evidence="1">Uncharacterized protein</fullName>
    </submittedName>
</protein>
<organism evidence="1 2">
    <name type="scientific">Thelohanellus kitauei</name>
    <name type="common">Myxosporean</name>
    <dbReference type="NCBI Taxonomy" id="669202"/>
    <lineage>
        <taxon>Eukaryota</taxon>
        <taxon>Metazoa</taxon>
        <taxon>Cnidaria</taxon>
        <taxon>Myxozoa</taxon>
        <taxon>Myxosporea</taxon>
        <taxon>Bivalvulida</taxon>
        <taxon>Platysporina</taxon>
        <taxon>Myxobolidae</taxon>
        <taxon>Thelohanellus</taxon>
    </lineage>
</organism>
<dbReference type="Proteomes" id="UP000031668">
    <property type="component" value="Unassembled WGS sequence"/>
</dbReference>
<proteinExistence type="predicted"/>
<comment type="caution">
    <text evidence="1">The sequence shown here is derived from an EMBL/GenBank/DDBJ whole genome shotgun (WGS) entry which is preliminary data.</text>
</comment>
<gene>
    <name evidence="1" type="ORF">RF11_07087</name>
</gene>
<keyword evidence="2" id="KW-1185">Reference proteome</keyword>
<name>A0A0C2MCZ6_THEKT</name>
<dbReference type="AlphaFoldDB" id="A0A0C2MCZ6"/>
<sequence>MGRKCLLTFSDYSKIFECPDLRGTDCYCFQELTKINMPGIIDSYNPVHAHGILTYLRERSRQSLKELSKGCKSKNRNFNPEVCQDELGQYIKFIADSRQRLQEHGFDEAACKDILKYS</sequence>
<reference evidence="1 2" key="1">
    <citation type="journal article" date="2014" name="Genome Biol. Evol.">
        <title>The genome of the myxosporean Thelohanellus kitauei shows adaptations to nutrient acquisition within its fish host.</title>
        <authorList>
            <person name="Yang Y."/>
            <person name="Xiong J."/>
            <person name="Zhou Z."/>
            <person name="Huo F."/>
            <person name="Miao W."/>
            <person name="Ran C."/>
            <person name="Liu Y."/>
            <person name="Zhang J."/>
            <person name="Feng J."/>
            <person name="Wang M."/>
            <person name="Wang M."/>
            <person name="Wang L."/>
            <person name="Yao B."/>
        </authorList>
    </citation>
    <scope>NUCLEOTIDE SEQUENCE [LARGE SCALE GENOMIC DNA]</scope>
    <source>
        <strain evidence="1">Wuqing</strain>
    </source>
</reference>
<evidence type="ECO:0000313" key="2">
    <source>
        <dbReference type="Proteomes" id="UP000031668"/>
    </source>
</evidence>